<sequence>MHASKILSPCSGVCTIAGEDTPFAGHCIGCGRSLDEIGDWRDLDNDARAKIMSTLPGRLRRAGFAVPNILKEAIAP</sequence>
<dbReference type="InterPro" id="IPR010710">
    <property type="entry name" value="DUF1289"/>
</dbReference>
<dbReference type="AlphaFoldDB" id="A0A6A8AJY5"/>
<evidence type="ECO:0000313" key="2">
    <source>
        <dbReference type="Proteomes" id="UP000435138"/>
    </source>
</evidence>
<gene>
    <name evidence="1" type="ORF">GAO09_25910</name>
</gene>
<proteinExistence type="predicted"/>
<evidence type="ECO:0000313" key="1">
    <source>
        <dbReference type="EMBL" id="MQY49476.1"/>
    </source>
</evidence>
<dbReference type="RefSeq" id="WP_153359230.1">
    <property type="nucleotide sequence ID" value="NZ_JAYKOO010000001.1"/>
</dbReference>
<comment type="caution">
    <text evidence="1">The sequence shown here is derived from an EMBL/GenBank/DDBJ whole genome shotgun (WGS) entry which is preliminary data.</text>
</comment>
<protein>
    <submittedName>
        <fullName evidence="1">DUF1289 domain-containing protein</fullName>
    </submittedName>
</protein>
<name>A0A6A8AJY5_9HYPH</name>
<organism evidence="1 2">
    <name type="scientific">Endobacterium cereale</name>
    <dbReference type="NCBI Taxonomy" id="2663029"/>
    <lineage>
        <taxon>Bacteria</taxon>
        <taxon>Pseudomonadati</taxon>
        <taxon>Pseudomonadota</taxon>
        <taxon>Alphaproteobacteria</taxon>
        <taxon>Hyphomicrobiales</taxon>
        <taxon>Rhizobiaceae</taxon>
        <taxon>Endobacterium</taxon>
    </lineage>
</organism>
<dbReference type="PANTHER" id="PTHR35175">
    <property type="entry name" value="DUF1289 DOMAIN-CONTAINING PROTEIN"/>
    <property type="match status" value="1"/>
</dbReference>
<accession>A0A6A8AJY5</accession>
<dbReference type="Proteomes" id="UP000435138">
    <property type="component" value="Unassembled WGS sequence"/>
</dbReference>
<reference evidence="1 2" key="1">
    <citation type="submission" date="2019-11" db="EMBL/GenBank/DDBJ databases">
        <title>Genome analysis of Rhizobacterium cereale a novel genus and species isolated from maize roots in North Spain.</title>
        <authorList>
            <person name="Menendez E."/>
            <person name="Flores-Felix J.D."/>
            <person name="Ramirez-Bahena M.-H."/>
            <person name="Igual J.M."/>
            <person name="Garcia-Fraile P."/>
            <person name="Peix A."/>
            <person name="Velazquez E."/>
        </authorList>
    </citation>
    <scope>NUCLEOTIDE SEQUENCE [LARGE SCALE GENOMIC DNA]</scope>
    <source>
        <strain evidence="1 2">RZME27</strain>
    </source>
</reference>
<dbReference type="Pfam" id="PF06945">
    <property type="entry name" value="DUF1289"/>
    <property type="match status" value="1"/>
</dbReference>
<keyword evidence="2" id="KW-1185">Reference proteome</keyword>
<dbReference type="EMBL" id="WIXI01000050">
    <property type="protein sequence ID" value="MQY49476.1"/>
    <property type="molecule type" value="Genomic_DNA"/>
</dbReference>
<dbReference type="PANTHER" id="PTHR35175:SF2">
    <property type="entry name" value="DUF1289 DOMAIN-CONTAINING PROTEIN"/>
    <property type="match status" value="1"/>
</dbReference>